<dbReference type="GO" id="GO:0016787">
    <property type="term" value="F:hydrolase activity"/>
    <property type="evidence" value="ECO:0007669"/>
    <property type="project" value="UniProtKB-KW"/>
</dbReference>
<dbReference type="Gene3D" id="3.40.50.300">
    <property type="entry name" value="P-loop containing nucleotide triphosphate hydrolases"/>
    <property type="match status" value="1"/>
</dbReference>
<sequence length="645" mass="68956">MTLLAADLDEELAFLETAAPAEADNEANFLRHQLVTSPLFTYSALKYRAADFPSRGLLGTSAGDRVYINTNAPSSAVICGVQGSGKSHTVSCLLECALIADTRLGHLPEPLSALVFHFDTQDAGRPCEAAFISSPAAHRLKPYCSATSHSSLLTQQRQPSTTRLRFPGPVDRMLAIMGCDNLDTMPLYMHIALLIIRDMGVDAFSYLEFKRRIGLERLDPKQKAMIKLRLDLLDAFIRPDAPEVESYFTAGGLVLVDLTDPFLDGLTAAVLFDTVLGAFTQWQTVSGKLVVLDEAHKYLVNSDSARLTQSVSDIIRLQRHLGTRVLIATQEPTVIPATILDLASIIICHRFSSPAWCTHLARHVSAGSESASWYQEVMLLATGDALVFSPAALITADSDDRGGVGLLGRDHLTLRVRPRLTLDGGASLLAVGHSLPAPAVGSASSPLSLPTPPISESHLPTQGETCLEDTGTAPSVAALNPAVTSAIRFVPLGAEAASSTVSHVLAPSAPSVVKPTVSASRTVSMAPSIAAPKPTVISAPRSAPLNAQVPAPSALSVVKPKVSASRTVPASLQHLTEYLLRNGAADKPLKLTDVHNAVQQVKKPGPSQKQWWTQMLQQAVKKGLIELINDKKMIRLLERGPLVYV</sequence>
<comment type="caution">
    <text evidence="1">The sequence shown here is derived from an EMBL/GenBank/DDBJ whole genome shotgun (WGS) entry which is preliminary data.</text>
</comment>
<evidence type="ECO:0000313" key="2">
    <source>
        <dbReference type="Proteomes" id="UP000620124"/>
    </source>
</evidence>
<name>A0A8H6XPW5_9AGAR</name>
<dbReference type="Proteomes" id="UP000620124">
    <property type="component" value="Unassembled WGS sequence"/>
</dbReference>
<organism evidence="1 2">
    <name type="scientific">Mycena venus</name>
    <dbReference type="NCBI Taxonomy" id="2733690"/>
    <lineage>
        <taxon>Eukaryota</taxon>
        <taxon>Fungi</taxon>
        <taxon>Dikarya</taxon>
        <taxon>Basidiomycota</taxon>
        <taxon>Agaricomycotina</taxon>
        <taxon>Agaricomycetes</taxon>
        <taxon>Agaricomycetidae</taxon>
        <taxon>Agaricales</taxon>
        <taxon>Marasmiineae</taxon>
        <taxon>Mycenaceae</taxon>
        <taxon>Mycena</taxon>
    </lineage>
</organism>
<keyword evidence="2" id="KW-1185">Reference proteome</keyword>
<reference evidence="1" key="1">
    <citation type="submission" date="2020-05" db="EMBL/GenBank/DDBJ databases">
        <title>Mycena genomes resolve the evolution of fungal bioluminescence.</title>
        <authorList>
            <person name="Tsai I.J."/>
        </authorList>
    </citation>
    <scope>NUCLEOTIDE SEQUENCE</scope>
    <source>
        <strain evidence="1">CCC161011</strain>
    </source>
</reference>
<proteinExistence type="predicted"/>
<dbReference type="InterPro" id="IPR027417">
    <property type="entry name" value="P-loop_NTPase"/>
</dbReference>
<keyword evidence="1" id="KW-0378">Hydrolase</keyword>
<dbReference type="AlphaFoldDB" id="A0A8H6XPW5"/>
<dbReference type="EMBL" id="JACAZI010000014">
    <property type="protein sequence ID" value="KAF7344987.1"/>
    <property type="molecule type" value="Genomic_DNA"/>
</dbReference>
<protein>
    <submittedName>
        <fullName evidence="1">p-loop containing nucleoside triphosphate hydrolase protein</fullName>
    </submittedName>
</protein>
<evidence type="ECO:0000313" key="1">
    <source>
        <dbReference type="EMBL" id="KAF7344987.1"/>
    </source>
</evidence>
<gene>
    <name evidence="1" type="ORF">MVEN_01661500</name>
</gene>
<dbReference type="SUPFAM" id="SSF52540">
    <property type="entry name" value="P-loop containing nucleoside triphosphate hydrolases"/>
    <property type="match status" value="1"/>
</dbReference>
<accession>A0A8H6XPW5</accession>
<dbReference type="OrthoDB" id="2316594at2759"/>